<sequence>MDYVDALPLLDAALRDLQGSAHLVRDERYPMLELMSAIEINDPRTDTFLHARQQLPASGEFDPALHLEYSDSDLLDISNHLLQLEATFQAGHPLASTLWTCNLLRPSSLSNIASSASGTNTVLRALLLGTLKCSEIVHQELSKGQVYEHEDVHLSLPPSMSFSSLLASAYPRPPRPSRRRRHPPAPALVPEQEQRSPLLVPGQDHYHQQQQPPPTAPEDPGRGLANPAELGSASDPGQDFGEEEEEEDDPRREITTDDVLQALDEALTVLDADARVAAGEGVRDGLQEPRNDGDEEDKELEEARRVRSRLRDMVMFRISFLYVLALMTSPHRASPADILLHLAHLRSSLTTLLPSASTPSPVSSPTATSEPPSLSSSRLRAIFLPSRKVPLLPTQQPPRPVSPLSFPRAIDQTRELCDDLEELVLLVQAWDQDDADKGLDRRWTRLEEWARGRGRKGARAVPYMRSLQQSVIVPSPTAPLFGSHPYLSLVQAFLASSLPLPSSSFTSHLLPTLLHSLSFLRLRHSSNLAASSPAHRVLTYFEHDLARDFLLRNTVHLSGQNRARQRRWTVKLLLLSSEEDEAGVGRGGGGIDEVLRPAWREVLPTLLEGDDTAIPMPNDDGDGDPEHHATHSDNAPSPSSKWLGPLTSHQRDLLVRFPDLLATAMHRQFTLWALEAHLSGFEASMQLFDSVEEKRQAWWAAERVAQSIERAIEASLERKREGAVLDGEEVREGNLALRDQLDEVRAIATLCRSSRKLASLASGSVATAPKFSSPFLPELAIPPHDAARGRFRQHSEWLNVLRRRRDEPELVSFEAYEAAQQADNEPEDLKEALVALARRVEASHTEAKRTISSTMRDLCAVAQLHLEEWDGRRGSEQPNGHGAGTDSSLSGPLSWFALPTPSK</sequence>
<dbReference type="GO" id="GO:0031417">
    <property type="term" value="C:NatC complex"/>
    <property type="evidence" value="ECO:0007669"/>
    <property type="project" value="InterPro"/>
</dbReference>
<feature type="region of interest" description="Disordered" evidence="1">
    <location>
        <begin position="871"/>
        <end position="903"/>
    </location>
</feature>
<name>A0A9P6VY64_RHOMI</name>
<feature type="compositionally biased region" description="Basic and acidic residues" evidence="1">
    <location>
        <begin position="281"/>
        <end position="292"/>
    </location>
</feature>
<dbReference type="AlphaFoldDB" id="A0A9P6VY64"/>
<feature type="region of interest" description="Disordered" evidence="1">
    <location>
        <begin position="167"/>
        <end position="254"/>
    </location>
</feature>
<dbReference type="Pfam" id="PF04112">
    <property type="entry name" value="Mak10"/>
    <property type="match status" value="1"/>
</dbReference>
<dbReference type="InterPro" id="IPR057983">
    <property type="entry name" value="NAA35-like_N"/>
</dbReference>
<reference evidence="3 4" key="1">
    <citation type="submission" date="2020-11" db="EMBL/GenBank/DDBJ databases">
        <title>Kefir isolates.</title>
        <authorList>
            <person name="Marcisauskas S."/>
            <person name="Kim Y."/>
            <person name="Blasche S."/>
        </authorList>
    </citation>
    <scope>NUCLEOTIDE SEQUENCE [LARGE SCALE GENOMIC DNA]</scope>
    <source>
        <strain evidence="3 4">KR</strain>
    </source>
</reference>
<dbReference type="InterPro" id="IPR007244">
    <property type="entry name" value="Naa35_N"/>
</dbReference>
<evidence type="ECO:0000259" key="2">
    <source>
        <dbReference type="Pfam" id="PF04112"/>
    </source>
</evidence>
<protein>
    <recommendedName>
        <fullName evidence="2">NAA35-like N-terminal domain-containing protein</fullName>
    </recommendedName>
</protein>
<dbReference type="Proteomes" id="UP000777482">
    <property type="component" value="Unassembled WGS sequence"/>
</dbReference>
<dbReference type="OrthoDB" id="269405at2759"/>
<feature type="region of interest" description="Disordered" evidence="1">
    <location>
        <begin position="280"/>
        <end position="300"/>
    </location>
</feature>
<dbReference type="EMBL" id="PUHQ01000084">
    <property type="protein sequence ID" value="KAG0657228.1"/>
    <property type="molecule type" value="Genomic_DNA"/>
</dbReference>
<feature type="region of interest" description="Disordered" evidence="1">
    <location>
        <begin position="354"/>
        <end position="376"/>
    </location>
</feature>
<keyword evidence="4" id="KW-1185">Reference proteome</keyword>
<feature type="domain" description="NAA35-like N-terminal" evidence="2">
    <location>
        <begin position="22"/>
        <end position="153"/>
    </location>
</feature>
<evidence type="ECO:0000313" key="3">
    <source>
        <dbReference type="EMBL" id="KAG0657228.1"/>
    </source>
</evidence>
<accession>A0A9P6VY64</accession>
<comment type="caution">
    <text evidence="3">The sequence shown here is derived from an EMBL/GenBank/DDBJ whole genome shotgun (WGS) entry which is preliminary data.</text>
</comment>
<dbReference type="PANTHER" id="PTHR21373">
    <property type="entry name" value="GLUCOSE REPRESSIBLE PROTEIN MAK10"/>
    <property type="match status" value="1"/>
</dbReference>
<organism evidence="3 4">
    <name type="scientific">Rhodotorula mucilaginosa</name>
    <name type="common">Yeast</name>
    <name type="synonym">Rhodotorula rubra</name>
    <dbReference type="NCBI Taxonomy" id="5537"/>
    <lineage>
        <taxon>Eukaryota</taxon>
        <taxon>Fungi</taxon>
        <taxon>Dikarya</taxon>
        <taxon>Basidiomycota</taxon>
        <taxon>Pucciniomycotina</taxon>
        <taxon>Microbotryomycetes</taxon>
        <taxon>Sporidiobolales</taxon>
        <taxon>Sporidiobolaceae</taxon>
        <taxon>Rhodotorula</taxon>
    </lineage>
</organism>
<dbReference type="PANTHER" id="PTHR21373:SF0">
    <property type="entry name" value="N-ALPHA-ACETYLTRANSFERASE 35, NATC AUXILIARY SUBUNIT"/>
    <property type="match status" value="1"/>
</dbReference>
<proteinExistence type="predicted"/>
<gene>
    <name evidence="3" type="ORF">C6P46_006621</name>
</gene>
<evidence type="ECO:0000256" key="1">
    <source>
        <dbReference type="SAM" id="MobiDB-lite"/>
    </source>
</evidence>
<feature type="region of interest" description="Disordered" evidence="1">
    <location>
        <begin position="609"/>
        <end position="643"/>
    </location>
</feature>
<evidence type="ECO:0000313" key="4">
    <source>
        <dbReference type="Proteomes" id="UP000777482"/>
    </source>
</evidence>